<dbReference type="Gene3D" id="3.40.50.150">
    <property type="entry name" value="Vaccinia Virus protein VP39"/>
    <property type="match status" value="1"/>
</dbReference>
<dbReference type="Gene3D" id="2.30.30.490">
    <property type="match status" value="2"/>
</dbReference>
<organism evidence="13 14">
    <name type="scientific">Armillaria tabescens</name>
    <name type="common">Ringless honey mushroom</name>
    <name type="synonym">Agaricus tabescens</name>
    <dbReference type="NCBI Taxonomy" id="1929756"/>
    <lineage>
        <taxon>Eukaryota</taxon>
        <taxon>Fungi</taxon>
        <taxon>Dikarya</taxon>
        <taxon>Basidiomycota</taxon>
        <taxon>Agaricomycotina</taxon>
        <taxon>Agaricomycetes</taxon>
        <taxon>Agaricomycetidae</taxon>
        <taxon>Agaricales</taxon>
        <taxon>Marasmiineae</taxon>
        <taxon>Physalacriaceae</taxon>
        <taxon>Desarmillaria</taxon>
    </lineage>
</organism>
<feature type="domain" description="BAH" evidence="12">
    <location>
        <begin position="459"/>
        <end position="582"/>
    </location>
</feature>
<dbReference type="GO" id="GO:0003886">
    <property type="term" value="F:DNA (cytosine-5-)-methyltransferase activity"/>
    <property type="evidence" value="ECO:0007669"/>
    <property type="project" value="UniProtKB-EC"/>
</dbReference>
<dbReference type="GO" id="GO:0032259">
    <property type="term" value="P:methylation"/>
    <property type="evidence" value="ECO:0007669"/>
    <property type="project" value="UniProtKB-KW"/>
</dbReference>
<evidence type="ECO:0000256" key="4">
    <source>
        <dbReference type="ARBA" id="ARBA00022679"/>
    </source>
</evidence>
<dbReference type="InterPro" id="IPR001525">
    <property type="entry name" value="C5_MeTfrase"/>
</dbReference>
<keyword evidence="6" id="KW-0677">Repeat</keyword>
<evidence type="ECO:0000256" key="7">
    <source>
        <dbReference type="ARBA" id="ARBA00023125"/>
    </source>
</evidence>
<evidence type="ECO:0000256" key="3">
    <source>
        <dbReference type="ARBA" id="ARBA00022603"/>
    </source>
</evidence>
<dbReference type="RefSeq" id="XP_060337155.1">
    <property type="nucleotide sequence ID" value="XM_060467052.1"/>
</dbReference>
<evidence type="ECO:0000256" key="6">
    <source>
        <dbReference type="ARBA" id="ARBA00022737"/>
    </source>
</evidence>
<dbReference type="PROSITE" id="PS51038">
    <property type="entry name" value="BAH"/>
    <property type="match status" value="1"/>
</dbReference>
<dbReference type="InterPro" id="IPR029063">
    <property type="entry name" value="SAM-dependent_MTases_sf"/>
</dbReference>
<keyword evidence="14" id="KW-1185">Reference proteome</keyword>
<dbReference type="PROSITE" id="PS51679">
    <property type="entry name" value="SAM_MT_C5"/>
    <property type="match status" value="1"/>
</dbReference>
<dbReference type="AlphaFoldDB" id="A0AA39NIW9"/>
<evidence type="ECO:0000313" key="13">
    <source>
        <dbReference type="EMBL" id="KAK0466328.1"/>
    </source>
</evidence>
<dbReference type="GO" id="GO:0003677">
    <property type="term" value="F:DNA binding"/>
    <property type="evidence" value="ECO:0007669"/>
    <property type="project" value="UniProtKB-KW"/>
</dbReference>
<protein>
    <recommendedName>
        <fullName evidence="2">DNA (cytosine-5-)-methyltransferase</fullName>
        <ecNumber evidence="2">2.1.1.37</ecNumber>
    </recommendedName>
</protein>
<reference evidence="13" key="1">
    <citation type="submission" date="2023-06" db="EMBL/GenBank/DDBJ databases">
        <authorList>
            <consortium name="Lawrence Berkeley National Laboratory"/>
            <person name="Ahrendt S."/>
            <person name="Sahu N."/>
            <person name="Indic B."/>
            <person name="Wong-Bajracharya J."/>
            <person name="Merenyi Z."/>
            <person name="Ke H.-M."/>
            <person name="Monk M."/>
            <person name="Kocsube S."/>
            <person name="Drula E."/>
            <person name="Lipzen A."/>
            <person name="Balint B."/>
            <person name="Henrissat B."/>
            <person name="Andreopoulos B."/>
            <person name="Martin F.M."/>
            <person name="Harder C.B."/>
            <person name="Rigling D."/>
            <person name="Ford K.L."/>
            <person name="Foster G.D."/>
            <person name="Pangilinan J."/>
            <person name="Papanicolaou A."/>
            <person name="Barry K."/>
            <person name="LaButti K."/>
            <person name="Viragh M."/>
            <person name="Koriabine M."/>
            <person name="Yan M."/>
            <person name="Riley R."/>
            <person name="Champramary S."/>
            <person name="Plett K.L."/>
            <person name="Tsai I.J."/>
            <person name="Slot J."/>
            <person name="Sipos G."/>
            <person name="Plett J."/>
            <person name="Nagy L.G."/>
            <person name="Grigoriev I.V."/>
        </authorList>
    </citation>
    <scope>NUCLEOTIDE SEQUENCE</scope>
    <source>
        <strain evidence="13">CCBAS 213</strain>
    </source>
</reference>
<keyword evidence="8" id="KW-0539">Nucleus</keyword>
<evidence type="ECO:0000256" key="8">
    <source>
        <dbReference type="ARBA" id="ARBA00023242"/>
    </source>
</evidence>
<dbReference type="EMBL" id="JAUEPS010000004">
    <property type="protein sequence ID" value="KAK0466328.1"/>
    <property type="molecule type" value="Genomic_DNA"/>
</dbReference>
<dbReference type="Gene3D" id="3.90.120.10">
    <property type="entry name" value="DNA Methylase, subunit A, domain 2"/>
    <property type="match status" value="2"/>
</dbReference>
<dbReference type="InterPro" id="IPR022702">
    <property type="entry name" value="Cytosine_MeTrfase1_RFD"/>
</dbReference>
<dbReference type="GeneID" id="85350600"/>
<dbReference type="GO" id="GO:0005634">
    <property type="term" value="C:nucleus"/>
    <property type="evidence" value="ECO:0007669"/>
    <property type="project" value="UniProtKB-SubCell"/>
</dbReference>
<dbReference type="Pfam" id="PF12047">
    <property type="entry name" value="DNMT1-RFD"/>
    <property type="match status" value="1"/>
</dbReference>
<evidence type="ECO:0000256" key="9">
    <source>
        <dbReference type="PIRSR" id="PIRSR037404-1"/>
    </source>
</evidence>
<dbReference type="PANTHER" id="PTHR10629">
    <property type="entry name" value="CYTOSINE-SPECIFIC METHYLTRANSFERASE"/>
    <property type="match status" value="1"/>
</dbReference>
<gene>
    <name evidence="13" type="ORF">EV420DRAFT_1261189</name>
</gene>
<comment type="similarity">
    <text evidence="10 11">Belongs to the class I-like SAM-binding methyltransferase superfamily. C5-methyltransferase family.</text>
</comment>
<dbReference type="InterPro" id="IPR043151">
    <property type="entry name" value="BAH_sf"/>
</dbReference>
<evidence type="ECO:0000256" key="11">
    <source>
        <dbReference type="RuleBase" id="RU000416"/>
    </source>
</evidence>
<dbReference type="InterPro" id="IPR001025">
    <property type="entry name" value="BAH_dom"/>
</dbReference>
<keyword evidence="5 10" id="KW-0949">S-adenosyl-L-methionine</keyword>
<name>A0AA39NIW9_ARMTA</name>
<dbReference type="PANTHER" id="PTHR10629:SF52">
    <property type="entry name" value="DNA (CYTOSINE-5)-METHYLTRANSFERASE 1"/>
    <property type="match status" value="1"/>
</dbReference>
<comment type="subcellular location">
    <subcellularLocation>
        <location evidence="1">Nucleus</location>
    </subcellularLocation>
</comment>
<evidence type="ECO:0000256" key="5">
    <source>
        <dbReference type="ARBA" id="ARBA00022691"/>
    </source>
</evidence>
<evidence type="ECO:0000313" key="14">
    <source>
        <dbReference type="Proteomes" id="UP001175211"/>
    </source>
</evidence>
<dbReference type="InterPro" id="IPR050390">
    <property type="entry name" value="C5-Methyltransferase"/>
</dbReference>
<dbReference type="PRINTS" id="PR00105">
    <property type="entry name" value="C5METTRFRASE"/>
</dbReference>
<keyword evidence="3 10" id="KW-0489">Methyltransferase</keyword>
<dbReference type="Proteomes" id="UP001175211">
    <property type="component" value="Unassembled WGS sequence"/>
</dbReference>
<dbReference type="GO" id="GO:0044027">
    <property type="term" value="P:negative regulation of gene expression via chromosomal CpG island methylation"/>
    <property type="evidence" value="ECO:0007669"/>
    <property type="project" value="TreeGrafter"/>
</dbReference>
<evidence type="ECO:0000256" key="2">
    <source>
        <dbReference type="ARBA" id="ARBA00011975"/>
    </source>
</evidence>
<keyword evidence="7" id="KW-0238">DNA-binding</keyword>
<dbReference type="Pfam" id="PF00145">
    <property type="entry name" value="DNA_methylase"/>
    <property type="match status" value="1"/>
</dbReference>
<dbReference type="GO" id="GO:0006346">
    <property type="term" value="P:DNA methylation-dependent constitutive heterochromatin formation"/>
    <property type="evidence" value="ECO:0007669"/>
    <property type="project" value="InterPro"/>
</dbReference>
<evidence type="ECO:0000259" key="12">
    <source>
        <dbReference type="PROSITE" id="PS51038"/>
    </source>
</evidence>
<dbReference type="EC" id="2.1.1.37" evidence="2"/>
<dbReference type="SUPFAM" id="SSF53335">
    <property type="entry name" value="S-adenosyl-L-methionine-dependent methyltransferases"/>
    <property type="match status" value="1"/>
</dbReference>
<dbReference type="NCBIfam" id="TIGR00675">
    <property type="entry name" value="dcm"/>
    <property type="match status" value="1"/>
</dbReference>
<comment type="caution">
    <text evidence="13">The sequence shown here is derived from an EMBL/GenBank/DDBJ whole genome shotgun (WGS) entry which is preliminary data.</text>
</comment>
<proteinExistence type="inferred from homology"/>
<feature type="active site" evidence="9 10">
    <location>
        <position position="716"/>
    </location>
</feature>
<evidence type="ECO:0000256" key="1">
    <source>
        <dbReference type="ARBA" id="ARBA00004123"/>
    </source>
</evidence>
<keyword evidence="4 10" id="KW-0808">Transferase</keyword>
<dbReference type="GO" id="GO:0003682">
    <property type="term" value="F:chromatin binding"/>
    <property type="evidence" value="ECO:0007669"/>
    <property type="project" value="InterPro"/>
</dbReference>
<evidence type="ECO:0000256" key="10">
    <source>
        <dbReference type="PROSITE-ProRule" id="PRU01016"/>
    </source>
</evidence>
<accession>A0AA39NIW9</accession>
<sequence>MEENDGVARIFRASGFVRPTFVNDEDEGQEDGMDEDAYLHLNSIITFSYNYTKMDDPVYLETEYGWYRLERPSPKYQPFFERFIVPRRIAQFVISSAVARRPPATRQEFLRLLEDQNDAFGGKLTRDDLTEPATISQIEEALDEHERGEELRRLPFIRAIFPNTDVSAAKRKRKTKRHLLNHRPPEIPEIAGLDLDTAVLQPKNQTPTHATPAIATLAKDLFREDLQVLGAPPPPVDEEKKCREQQENRDILEVLIRRANRRHKKTDWRRDQRLSTSSRYLKSVSIDDVTIRVGPLVRICSASLIGRNRECFPEKIADVVFGNGIAEYFRFAKVLFIDFESNQAHVLWYDHGSSTILGELAHPQELFVLDHCTSIPLASICGTVKVHHSPEGSVPSNDFYCRFKYDKATAAFVNPDLEASETASTLQPPNNCPNCLLRDQREQEKSAVKIADGIASGGIHYHIDDFVLYASSGGPAAIGQVIDIKTSDRHTASAQSSVSVRPVGRISDLDVLPESEIRDERHVFLTSSKNLVSVDAADLLRVCFVFPYTHMTEEDDWLAMSADHFYAKYTFPSLKVTSWNAKTVIDPFDVPVCKSCTALELKRFQDIKDIHERVKLPTLDIFGGVGAFASGMAEGCQSMKVTHAIEIAPSPAETYKRNFPSTTVYNQCANTMLKYMVKHHHRPGQMNPPLQIYNKKPVPLPPSPGQIKVIVAGFPCQSHSALNMYKHEHDKKSNLILTTLSMMDFLRPEYGFFENVPGFIDYRPDASQFGPHKLQGGMEQGGLKFILRALIDMKYQARFGILDAAHYGTPQRRKRFVMCVAQQNQKLPSLPQPTHDFPNTEKLIIKLSNGDSITPIRTTNGTASHRCVTIGDAISDLPRYDYKHPIPGKHVDRGIKSLHCKSTDARCGYEGKIPYHHAPSTRYQKEARKNATSNLQHFTRPLKEKIVERIVNIPLSANADYRSLPGDLHEYQTVNPRSANARAGFRPGMYGRLDANDVFPTTVTNVYVTAKQSRVLNPWCHRMVTVRELARSQGFRDDFVFESLYNNVVTIHRQIGNAVPWPVATALGRELQAAVLEDPKYKVINIT</sequence>